<feature type="domain" description="2EXR" evidence="2">
    <location>
        <begin position="107"/>
        <end position="190"/>
    </location>
</feature>
<reference evidence="4" key="1">
    <citation type="journal article" date="2017" name="Genome Biol.">
        <title>Comparative genomics reveals high biological diversity and specific adaptations in the industrially and medically important fungal genus Aspergillus.</title>
        <authorList>
            <person name="de Vries R.P."/>
            <person name="Riley R."/>
            <person name="Wiebenga A."/>
            <person name="Aguilar-Osorio G."/>
            <person name="Amillis S."/>
            <person name="Uchima C.A."/>
            <person name="Anderluh G."/>
            <person name="Asadollahi M."/>
            <person name="Askin M."/>
            <person name="Barry K."/>
            <person name="Battaglia E."/>
            <person name="Bayram O."/>
            <person name="Benocci T."/>
            <person name="Braus-Stromeyer S.A."/>
            <person name="Caldana C."/>
            <person name="Canovas D."/>
            <person name="Cerqueira G.C."/>
            <person name="Chen F."/>
            <person name="Chen W."/>
            <person name="Choi C."/>
            <person name="Clum A."/>
            <person name="Dos Santos R.A."/>
            <person name="Damasio A.R."/>
            <person name="Diallinas G."/>
            <person name="Emri T."/>
            <person name="Fekete E."/>
            <person name="Flipphi M."/>
            <person name="Freyberg S."/>
            <person name="Gallo A."/>
            <person name="Gournas C."/>
            <person name="Habgood R."/>
            <person name="Hainaut M."/>
            <person name="Harispe M.L."/>
            <person name="Henrissat B."/>
            <person name="Hilden K.S."/>
            <person name="Hope R."/>
            <person name="Hossain A."/>
            <person name="Karabika E."/>
            <person name="Karaffa L."/>
            <person name="Karanyi Z."/>
            <person name="Krasevec N."/>
            <person name="Kuo A."/>
            <person name="Kusch H."/>
            <person name="LaButti K."/>
            <person name="Lagendijk E.L."/>
            <person name="Lapidus A."/>
            <person name="Levasseur A."/>
            <person name="Lindquist E."/>
            <person name="Lipzen A."/>
            <person name="Logrieco A.F."/>
            <person name="MacCabe A."/>
            <person name="Maekelae M.R."/>
            <person name="Malavazi I."/>
            <person name="Melin P."/>
            <person name="Meyer V."/>
            <person name="Mielnichuk N."/>
            <person name="Miskei M."/>
            <person name="Molnar A.P."/>
            <person name="Mule G."/>
            <person name="Ngan C.Y."/>
            <person name="Orejas M."/>
            <person name="Orosz E."/>
            <person name="Ouedraogo J.P."/>
            <person name="Overkamp K.M."/>
            <person name="Park H.-S."/>
            <person name="Perrone G."/>
            <person name="Piumi F."/>
            <person name="Punt P.J."/>
            <person name="Ram A.F."/>
            <person name="Ramon A."/>
            <person name="Rauscher S."/>
            <person name="Record E."/>
            <person name="Riano-Pachon D.M."/>
            <person name="Robert V."/>
            <person name="Roehrig J."/>
            <person name="Ruller R."/>
            <person name="Salamov A."/>
            <person name="Salih N.S."/>
            <person name="Samson R.A."/>
            <person name="Sandor E."/>
            <person name="Sanguinetti M."/>
            <person name="Schuetze T."/>
            <person name="Sepcic K."/>
            <person name="Shelest E."/>
            <person name="Sherlock G."/>
            <person name="Sophianopoulou V."/>
            <person name="Squina F.M."/>
            <person name="Sun H."/>
            <person name="Susca A."/>
            <person name="Todd R.B."/>
            <person name="Tsang A."/>
            <person name="Unkles S.E."/>
            <person name="van de Wiele N."/>
            <person name="van Rossen-Uffink D."/>
            <person name="Oliveira J.V."/>
            <person name="Vesth T.C."/>
            <person name="Visser J."/>
            <person name="Yu J.-H."/>
            <person name="Zhou M."/>
            <person name="Andersen M.R."/>
            <person name="Archer D.B."/>
            <person name="Baker S.E."/>
            <person name="Benoit I."/>
            <person name="Brakhage A.A."/>
            <person name="Braus G.H."/>
            <person name="Fischer R."/>
            <person name="Frisvad J.C."/>
            <person name="Goldman G.H."/>
            <person name="Houbraken J."/>
            <person name="Oakley B."/>
            <person name="Pocsi I."/>
            <person name="Scazzocchio C."/>
            <person name="Seiboth B."/>
            <person name="vanKuyk P.A."/>
            <person name="Wortman J."/>
            <person name="Dyer P.S."/>
            <person name="Grigoriev I.V."/>
        </authorList>
    </citation>
    <scope>NUCLEOTIDE SEQUENCE [LARGE SCALE GENOMIC DNA]</scope>
    <source>
        <strain evidence="4">ITEM 5010</strain>
    </source>
</reference>
<dbReference type="PANTHER" id="PTHR35910:SF1">
    <property type="entry name" value="2EXR DOMAIN-CONTAINING PROTEIN"/>
    <property type="match status" value="1"/>
</dbReference>
<evidence type="ECO:0000259" key="2">
    <source>
        <dbReference type="Pfam" id="PF20150"/>
    </source>
</evidence>
<proteinExistence type="predicted"/>
<dbReference type="InterPro" id="IPR045518">
    <property type="entry name" value="2EXR"/>
</dbReference>
<name>A0A1R3RKG4_ASPC5</name>
<keyword evidence="4" id="KW-1185">Reference proteome</keyword>
<feature type="compositionally biased region" description="Polar residues" evidence="1">
    <location>
        <begin position="1"/>
        <end position="10"/>
    </location>
</feature>
<dbReference type="OMA" id="EMAMEEP"/>
<sequence length="327" mass="36818">MSNPPQSTPTHPKPSPYTYTDEQWRVHTIHPQRLYSRRKNDGILRPTRPAPCILIGNPRIGPRTAGEKAEEADTALWASCDSVEEYEAKRQDLDAARARATMNQRTFHPFPRLPTELRCKIWEMAMEEPTQITITCSGYTPAQRPTGWCRTVGPGRPRIYATTAFMPALMLVNRETHALASKHYRRAFRGVNGGGGVLAAYPSVLTIERPMVLLLPMDNDDLELLAEIIVIATPQYGLVGFSRGFSERLKTMLGMGLIRRLELRLVYSITRKQAGKVDAYFTSLFSEIRTANAEWVAPELKVGPVNDEEEREKDTDESSDEPSSDDD</sequence>
<dbReference type="AlphaFoldDB" id="A0A1R3RKG4"/>
<dbReference type="EMBL" id="KV907501">
    <property type="protein sequence ID" value="OOF94977.1"/>
    <property type="molecule type" value="Genomic_DNA"/>
</dbReference>
<evidence type="ECO:0000313" key="4">
    <source>
        <dbReference type="Proteomes" id="UP000188318"/>
    </source>
</evidence>
<evidence type="ECO:0000256" key="1">
    <source>
        <dbReference type="SAM" id="MobiDB-lite"/>
    </source>
</evidence>
<organism evidence="3 4">
    <name type="scientific">Aspergillus carbonarius (strain ITEM 5010)</name>
    <dbReference type="NCBI Taxonomy" id="602072"/>
    <lineage>
        <taxon>Eukaryota</taxon>
        <taxon>Fungi</taxon>
        <taxon>Dikarya</taxon>
        <taxon>Ascomycota</taxon>
        <taxon>Pezizomycotina</taxon>
        <taxon>Eurotiomycetes</taxon>
        <taxon>Eurotiomycetidae</taxon>
        <taxon>Eurotiales</taxon>
        <taxon>Aspergillaceae</taxon>
        <taxon>Aspergillus</taxon>
        <taxon>Aspergillus subgen. Circumdati</taxon>
    </lineage>
</organism>
<dbReference type="VEuPathDB" id="FungiDB:ASPCADRAFT_6645"/>
<dbReference type="Pfam" id="PF20150">
    <property type="entry name" value="2EXR"/>
    <property type="match status" value="1"/>
</dbReference>
<dbReference type="Proteomes" id="UP000188318">
    <property type="component" value="Unassembled WGS sequence"/>
</dbReference>
<dbReference type="OrthoDB" id="3546385at2759"/>
<accession>A0A1R3RKG4</accession>
<feature type="compositionally biased region" description="Acidic residues" evidence="1">
    <location>
        <begin position="306"/>
        <end position="327"/>
    </location>
</feature>
<evidence type="ECO:0000313" key="3">
    <source>
        <dbReference type="EMBL" id="OOF94977.1"/>
    </source>
</evidence>
<feature type="region of interest" description="Disordered" evidence="1">
    <location>
        <begin position="299"/>
        <end position="327"/>
    </location>
</feature>
<protein>
    <recommendedName>
        <fullName evidence="2">2EXR domain-containing protein</fullName>
    </recommendedName>
</protein>
<gene>
    <name evidence="3" type="ORF">ASPCADRAFT_6645</name>
</gene>
<feature type="region of interest" description="Disordered" evidence="1">
    <location>
        <begin position="1"/>
        <end position="21"/>
    </location>
</feature>
<dbReference type="PANTHER" id="PTHR35910">
    <property type="entry name" value="2EXR DOMAIN-CONTAINING PROTEIN"/>
    <property type="match status" value="1"/>
</dbReference>